<dbReference type="Gene3D" id="1.10.357.10">
    <property type="entry name" value="Tetracycline Repressor, domain 2"/>
    <property type="match status" value="1"/>
</dbReference>
<dbReference type="PANTHER" id="PTHR30055">
    <property type="entry name" value="HTH-TYPE TRANSCRIPTIONAL REGULATOR RUTR"/>
    <property type="match status" value="1"/>
</dbReference>
<feature type="DNA-binding region" description="H-T-H motif" evidence="4">
    <location>
        <begin position="34"/>
        <end position="53"/>
    </location>
</feature>
<dbReference type="InterPro" id="IPR009057">
    <property type="entry name" value="Homeodomain-like_sf"/>
</dbReference>
<dbReference type="InterPro" id="IPR011075">
    <property type="entry name" value="TetR_C"/>
</dbReference>
<gene>
    <name evidence="6" type="ORF">AB0I59_37785</name>
</gene>
<accession>A0ABV3GRX0</accession>
<comment type="caution">
    <text evidence="6">The sequence shown here is derived from an EMBL/GenBank/DDBJ whole genome shotgun (WGS) entry which is preliminary data.</text>
</comment>
<keyword evidence="2 4" id="KW-0238">DNA-binding</keyword>
<evidence type="ECO:0000313" key="7">
    <source>
        <dbReference type="Proteomes" id="UP001551675"/>
    </source>
</evidence>
<dbReference type="PRINTS" id="PR00455">
    <property type="entry name" value="HTHTETR"/>
</dbReference>
<dbReference type="InterPro" id="IPR001647">
    <property type="entry name" value="HTH_TetR"/>
</dbReference>
<dbReference type="InterPro" id="IPR050109">
    <property type="entry name" value="HTH-type_TetR-like_transc_reg"/>
</dbReference>
<dbReference type="InterPro" id="IPR023772">
    <property type="entry name" value="DNA-bd_HTH_TetR-type_CS"/>
</dbReference>
<reference evidence="6 7" key="1">
    <citation type="submission" date="2024-06" db="EMBL/GenBank/DDBJ databases">
        <title>The Natural Products Discovery Center: Release of the First 8490 Sequenced Strains for Exploring Actinobacteria Biosynthetic Diversity.</title>
        <authorList>
            <person name="Kalkreuter E."/>
            <person name="Kautsar S.A."/>
            <person name="Yang D."/>
            <person name="Bader C.D."/>
            <person name="Teijaro C.N."/>
            <person name="Fluegel L."/>
            <person name="Davis C.M."/>
            <person name="Simpson J.R."/>
            <person name="Lauterbach L."/>
            <person name="Steele A.D."/>
            <person name="Gui C."/>
            <person name="Meng S."/>
            <person name="Li G."/>
            <person name="Viehrig K."/>
            <person name="Ye F."/>
            <person name="Su P."/>
            <person name="Kiefer A.F."/>
            <person name="Nichols A."/>
            <person name="Cepeda A.J."/>
            <person name="Yan W."/>
            <person name="Fan B."/>
            <person name="Jiang Y."/>
            <person name="Adhikari A."/>
            <person name="Zheng C.-J."/>
            <person name="Schuster L."/>
            <person name="Cowan T.M."/>
            <person name="Smanski M.J."/>
            <person name="Chevrette M.G."/>
            <person name="De Carvalho L.P.S."/>
            <person name="Shen B."/>
        </authorList>
    </citation>
    <scope>NUCLEOTIDE SEQUENCE [LARGE SCALE GENOMIC DNA]</scope>
    <source>
        <strain evidence="6 7">NPDC050100</strain>
    </source>
</reference>
<keyword evidence="3" id="KW-0804">Transcription</keyword>
<dbReference type="PANTHER" id="PTHR30055:SF149">
    <property type="entry name" value="TETR-FAMILY TRANSCRIPTIONAL REGULATOR"/>
    <property type="match status" value="1"/>
</dbReference>
<dbReference type="PROSITE" id="PS01081">
    <property type="entry name" value="HTH_TETR_1"/>
    <property type="match status" value="1"/>
</dbReference>
<dbReference type="SUPFAM" id="SSF46689">
    <property type="entry name" value="Homeodomain-like"/>
    <property type="match status" value="1"/>
</dbReference>
<dbReference type="PROSITE" id="PS50977">
    <property type="entry name" value="HTH_TETR_2"/>
    <property type="match status" value="1"/>
</dbReference>
<evidence type="ECO:0000256" key="1">
    <source>
        <dbReference type="ARBA" id="ARBA00023015"/>
    </source>
</evidence>
<dbReference type="EMBL" id="JBFALK010000030">
    <property type="protein sequence ID" value="MEV0974380.1"/>
    <property type="molecule type" value="Genomic_DNA"/>
</dbReference>
<keyword evidence="7" id="KW-1185">Reference proteome</keyword>
<name>A0ABV3GRX0_MICGL</name>
<dbReference type="SUPFAM" id="SSF48498">
    <property type="entry name" value="Tetracyclin repressor-like, C-terminal domain"/>
    <property type="match status" value="1"/>
</dbReference>
<evidence type="ECO:0000256" key="2">
    <source>
        <dbReference type="ARBA" id="ARBA00023125"/>
    </source>
</evidence>
<dbReference type="RefSeq" id="WP_358140913.1">
    <property type="nucleotide sequence ID" value="NZ_JBFALK010000030.1"/>
</dbReference>
<keyword evidence="1" id="KW-0805">Transcription regulation</keyword>
<dbReference type="Gene3D" id="1.10.10.60">
    <property type="entry name" value="Homeodomain-like"/>
    <property type="match status" value="1"/>
</dbReference>
<dbReference type="Proteomes" id="UP001551675">
    <property type="component" value="Unassembled WGS sequence"/>
</dbReference>
<evidence type="ECO:0000313" key="6">
    <source>
        <dbReference type="EMBL" id="MEV0974380.1"/>
    </source>
</evidence>
<protein>
    <submittedName>
        <fullName evidence="6">TetR/AcrR family transcriptional regulator</fullName>
    </submittedName>
</protein>
<dbReference type="Pfam" id="PF16859">
    <property type="entry name" value="TetR_C_11"/>
    <property type="match status" value="1"/>
</dbReference>
<evidence type="ECO:0000256" key="3">
    <source>
        <dbReference type="ARBA" id="ARBA00023163"/>
    </source>
</evidence>
<evidence type="ECO:0000259" key="5">
    <source>
        <dbReference type="PROSITE" id="PS50977"/>
    </source>
</evidence>
<evidence type="ECO:0000256" key="4">
    <source>
        <dbReference type="PROSITE-ProRule" id="PRU00335"/>
    </source>
</evidence>
<dbReference type="InterPro" id="IPR036271">
    <property type="entry name" value="Tet_transcr_reg_TetR-rel_C_sf"/>
</dbReference>
<feature type="domain" description="HTH tetR-type" evidence="5">
    <location>
        <begin position="11"/>
        <end position="71"/>
    </location>
</feature>
<proteinExistence type="predicted"/>
<organism evidence="6 7">
    <name type="scientific">Microtetraspora glauca</name>
    <dbReference type="NCBI Taxonomy" id="1996"/>
    <lineage>
        <taxon>Bacteria</taxon>
        <taxon>Bacillati</taxon>
        <taxon>Actinomycetota</taxon>
        <taxon>Actinomycetes</taxon>
        <taxon>Streptosporangiales</taxon>
        <taxon>Streptosporangiaceae</taxon>
        <taxon>Microtetraspora</taxon>
    </lineage>
</organism>
<dbReference type="Pfam" id="PF00440">
    <property type="entry name" value="TetR_N"/>
    <property type="match status" value="1"/>
</dbReference>
<sequence length="199" mass="21288">MGTANSRRLDPAREQAILDATLELLTETGFDRMSVDQIAKRAGASKATIYRRWAGKADLVVDLICNRVEIDIPPAPDTGSLRGDLLAALGAICDAIGRRQQLIIGLVSAMLSSPELAGAVRDHMPGRDLSGLAYLLGNAVERGELTGPVDPRALFSVVEALVWRRLIVLGEPVDDAFMAEAVDRVLLPLAKTWSGSMGT</sequence>